<evidence type="ECO:0000256" key="4">
    <source>
        <dbReference type="ARBA" id="ARBA00023159"/>
    </source>
</evidence>
<dbReference type="SUPFAM" id="SSF46785">
    <property type="entry name" value="Winged helix' DNA-binding domain"/>
    <property type="match status" value="1"/>
</dbReference>
<organism evidence="7 8">
    <name type="scientific">Formicincola oecophyllae</name>
    <dbReference type="NCBI Taxonomy" id="2558361"/>
    <lineage>
        <taxon>Bacteria</taxon>
        <taxon>Pseudomonadati</taxon>
        <taxon>Pseudomonadota</taxon>
        <taxon>Alphaproteobacteria</taxon>
        <taxon>Acetobacterales</taxon>
        <taxon>Acetobacteraceae</taxon>
        <taxon>Formicincola</taxon>
    </lineage>
</organism>
<dbReference type="PANTHER" id="PTHR30346:SF26">
    <property type="entry name" value="HYDROGEN PEROXIDE-INDUCIBLE GENES ACTIVATOR"/>
    <property type="match status" value="1"/>
</dbReference>
<dbReference type="SUPFAM" id="SSF53850">
    <property type="entry name" value="Periplasmic binding protein-like II"/>
    <property type="match status" value="1"/>
</dbReference>
<feature type="domain" description="HTH lysR-type" evidence="6">
    <location>
        <begin position="9"/>
        <end position="66"/>
    </location>
</feature>
<keyword evidence="3" id="KW-0238">DNA-binding</keyword>
<dbReference type="CDD" id="cd08411">
    <property type="entry name" value="PBP2_OxyR"/>
    <property type="match status" value="1"/>
</dbReference>
<gene>
    <name evidence="7" type="ORF">E3E12_03685</name>
</gene>
<dbReference type="InterPro" id="IPR005119">
    <property type="entry name" value="LysR_subst-bd"/>
</dbReference>
<keyword evidence="8" id="KW-1185">Reference proteome</keyword>
<dbReference type="InterPro" id="IPR000847">
    <property type="entry name" value="LysR_HTH_N"/>
</dbReference>
<comment type="similarity">
    <text evidence="1">Belongs to the LysR transcriptional regulatory family.</text>
</comment>
<reference evidence="7 8" key="1">
    <citation type="submission" date="2019-03" db="EMBL/GenBank/DDBJ databases">
        <title>The complete genome sequence of Swingsia_sp. F3b2 LMG30590(T).</title>
        <authorList>
            <person name="Chua K.-O."/>
            <person name="Chan K.-G."/>
            <person name="See-Too W.-S."/>
        </authorList>
    </citation>
    <scope>NUCLEOTIDE SEQUENCE [LARGE SCALE GENOMIC DNA]</scope>
    <source>
        <strain evidence="7 8">F3b2</strain>
    </source>
</reference>
<evidence type="ECO:0000256" key="1">
    <source>
        <dbReference type="ARBA" id="ARBA00009437"/>
    </source>
</evidence>
<dbReference type="InterPro" id="IPR036390">
    <property type="entry name" value="WH_DNA-bd_sf"/>
</dbReference>
<dbReference type="Proteomes" id="UP000318709">
    <property type="component" value="Chromosome"/>
</dbReference>
<dbReference type="AlphaFoldDB" id="A0A4Y6UA41"/>
<dbReference type="RefSeq" id="WP_141443131.1">
    <property type="nucleotide sequence ID" value="NZ_CP038231.1"/>
</dbReference>
<evidence type="ECO:0000256" key="3">
    <source>
        <dbReference type="ARBA" id="ARBA00023125"/>
    </source>
</evidence>
<dbReference type="InterPro" id="IPR036388">
    <property type="entry name" value="WH-like_DNA-bd_sf"/>
</dbReference>
<dbReference type="Gene3D" id="1.10.10.10">
    <property type="entry name" value="Winged helix-like DNA-binding domain superfamily/Winged helix DNA-binding domain"/>
    <property type="match status" value="1"/>
</dbReference>
<dbReference type="GO" id="GO:0003677">
    <property type="term" value="F:DNA binding"/>
    <property type="evidence" value="ECO:0007669"/>
    <property type="project" value="UniProtKB-KW"/>
</dbReference>
<dbReference type="GO" id="GO:0003700">
    <property type="term" value="F:DNA-binding transcription factor activity"/>
    <property type="evidence" value="ECO:0007669"/>
    <property type="project" value="InterPro"/>
</dbReference>
<evidence type="ECO:0000256" key="5">
    <source>
        <dbReference type="ARBA" id="ARBA00023163"/>
    </source>
</evidence>
<evidence type="ECO:0000313" key="8">
    <source>
        <dbReference type="Proteomes" id="UP000318709"/>
    </source>
</evidence>
<dbReference type="OrthoDB" id="9775392at2"/>
<keyword evidence="5" id="KW-0804">Transcription</keyword>
<dbReference type="EMBL" id="CP038231">
    <property type="protein sequence ID" value="QDH13448.1"/>
    <property type="molecule type" value="Genomic_DNA"/>
</dbReference>
<dbReference type="KEGG" id="swf:E3E12_03685"/>
<dbReference type="FunFam" id="1.10.10.10:FF:000001">
    <property type="entry name" value="LysR family transcriptional regulator"/>
    <property type="match status" value="1"/>
</dbReference>
<evidence type="ECO:0000313" key="7">
    <source>
        <dbReference type="EMBL" id="QDH13448.1"/>
    </source>
</evidence>
<name>A0A4Y6UA41_9PROT</name>
<keyword evidence="2" id="KW-0805">Transcription regulation</keyword>
<sequence length="311" mass="34846">MSYVPLSGLSLRDVEYAVAVDDLRNFSRAAERCGVSQAGLSEQVRKLENVLGVKLFERSRRTVTPTPESEHILRHARELLATARAFLEAAHHDRAELTGTLHLGLIPTLGPYYLPDLLPLLRGRWPGLKLRLEECITPTLAAALRQGELDMGVLVKVPGLNGLHTEPLFTEPFWGVFPANHELATKAEIKLADFNRADLLLLEKGHCLRDQALSLCPGVRRHPQRLAPSLEMLWHMIGVGEGFSLIPALALRNRTDFADLVRVRRLDESEAHRLICLAWRPTDPRHKLFLELAKRLRAHVPDGCLALDQQG</sequence>
<dbReference type="GO" id="GO:0032993">
    <property type="term" value="C:protein-DNA complex"/>
    <property type="evidence" value="ECO:0007669"/>
    <property type="project" value="TreeGrafter"/>
</dbReference>
<proteinExistence type="inferred from homology"/>
<protein>
    <submittedName>
        <fullName evidence="7">Hydrogen peroxide-inducible genes activator</fullName>
    </submittedName>
</protein>
<dbReference type="Pfam" id="PF03466">
    <property type="entry name" value="LysR_substrate"/>
    <property type="match status" value="1"/>
</dbReference>
<accession>A0A4Y6UA41</accession>
<evidence type="ECO:0000259" key="6">
    <source>
        <dbReference type="PROSITE" id="PS50931"/>
    </source>
</evidence>
<dbReference type="PANTHER" id="PTHR30346">
    <property type="entry name" value="TRANSCRIPTIONAL DUAL REGULATOR HCAR-RELATED"/>
    <property type="match status" value="1"/>
</dbReference>
<dbReference type="Pfam" id="PF00126">
    <property type="entry name" value="HTH_1"/>
    <property type="match status" value="1"/>
</dbReference>
<dbReference type="PRINTS" id="PR00039">
    <property type="entry name" value="HTHLYSR"/>
</dbReference>
<keyword evidence="4" id="KW-0010">Activator</keyword>
<dbReference type="Gene3D" id="3.40.190.10">
    <property type="entry name" value="Periplasmic binding protein-like II"/>
    <property type="match status" value="2"/>
</dbReference>
<evidence type="ECO:0000256" key="2">
    <source>
        <dbReference type="ARBA" id="ARBA00023015"/>
    </source>
</evidence>
<dbReference type="PROSITE" id="PS50931">
    <property type="entry name" value="HTH_LYSR"/>
    <property type="match status" value="1"/>
</dbReference>